<keyword evidence="4" id="KW-1185">Reference proteome</keyword>
<sequence length="259" mass="27204">MSVELAYQLTGNSVDNPTIVLLGSLGSDRSMWNPQVTALSATHAVLTVDLRGHGESPTPTGPYSIRSLAGDVVALLDKLELTSVDLVGLSLGGAIAQSIAVDHSDRVRTLTLICTAARFGVPQGWIDRAAAVRSNGTGSIAATVVSRWYTTDYAAQHPDLIARSVSMIENTDDEGYASCCEAIAGWDGRDDLARISAPTLVIAGEQDPATTPADLRIISEVIPNSVLHVLDPAAHLASVEQADRVNALVTDHITTAART</sequence>
<dbReference type="InterPro" id="IPR026968">
    <property type="entry name" value="PcaD/CatD"/>
</dbReference>
<dbReference type="Gene3D" id="3.40.50.1820">
    <property type="entry name" value="alpha/beta hydrolase"/>
    <property type="match status" value="1"/>
</dbReference>
<feature type="domain" description="AB hydrolase-1" evidence="2">
    <location>
        <begin position="17"/>
        <end position="240"/>
    </location>
</feature>
<evidence type="ECO:0000259" key="2">
    <source>
        <dbReference type="Pfam" id="PF00561"/>
    </source>
</evidence>
<keyword evidence="1 3" id="KW-0378">Hydrolase</keyword>
<accession>A0A934U6C1</accession>
<proteinExistence type="predicted"/>
<reference evidence="3" key="1">
    <citation type="submission" date="2020-12" db="EMBL/GenBank/DDBJ databases">
        <title>Antrihabitans popcorni sp. nov. and Antrihabitans auranticaus sp. nov., isolated from a larva cave.</title>
        <authorList>
            <person name="Lee S.D."/>
            <person name="Kim I.S."/>
        </authorList>
    </citation>
    <scope>NUCLEOTIDE SEQUENCE</scope>
    <source>
        <strain evidence="3">YC3-6</strain>
    </source>
</reference>
<comment type="caution">
    <text evidence="3">The sequence shown here is derived from an EMBL/GenBank/DDBJ whole genome shotgun (WGS) entry which is preliminary data.</text>
</comment>
<organism evidence="3 4">
    <name type="scientific">Antrihabitans stalagmiti</name>
    <dbReference type="NCBI Taxonomy" id="2799499"/>
    <lineage>
        <taxon>Bacteria</taxon>
        <taxon>Bacillati</taxon>
        <taxon>Actinomycetota</taxon>
        <taxon>Actinomycetes</taxon>
        <taxon>Mycobacteriales</taxon>
        <taxon>Nocardiaceae</taxon>
        <taxon>Antrihabitans</taxon>
    </lineage>
</organism>
<protein>
    <submittedName>
        <fullName evidence="3">3-oxoadipate enol-lactonase</fullName>
        <ecNumber evidence="3">3.1.1.24</ecNumber>
    </submittedName>
</protein>
<name>A0A934U6C1_9NOCA</name>
<dbReference type="AlphaFoldDB" id="A0A934U6C1"/>
<evidence type="ECO:0000313" key="3">
    <source>
        <dbReference type="EMBL" id="MBJ8342404.1"/>
    </source>
</evidence>
<evidence type="ECO:0000256" key="1">
    <source>
        <dbReference type="ARBA" id="ARBA00022801"/>
    </source>
</evidence>
<dbReference type="GO" id="GO:0016020">
    <property type="term" value="C:membrane"/>
    <property type="evidence" value="ECO:0007669"/>
    <property type="project" value="TreeGrafter"/>
</dbReference>
<gene>
    <name evidence="3" type="primary">pcaD</name>
    <name evidence="3" type="ORF">JGU71_26280</name>
</gene>
<dbReference type="PRINTS" id="PR00111">
    <property type="entry name" value="ABHYDROLASE"/>
</dbReference>
<dbReference type="EMBL" id="JAEMNV010000011">
    <property type="protein sequence ID" value="MBJ8342404.1"/>
    <property type="molecule type" value="Genomic_DNA"/>
</dbReference>
<dbReference type="GO" id="GO:0047570">
    <property type="term" value="F:3-oxoadipate enol-lactonase activity"/>
    <property type="evidence" value="ECO:0007669"/>
    <property type="project" value="UniProtKB-EC"/>
</dbReference>
<dbReference type="PANTHER" id="PTHR43798:SF31">
    <property type="entry name" value="AB HYDROLASE SUPERFAMILY PROTEIN YCLE"/>
    <property type="match status" value="1"/>
</dbReference>
<dbReference type="InterPro" id="IPR000073">
    <property type="entry name" value="AB_hydrolase_1"/>
</dbReference>
<dbReference type="SUPFAM" id="SSF53474">
    <property type="entry name" value="alpha/beta-Hydrolases"/>
    <property type="match status" value="1"/>
</dbReference>
<dbReference type="Pfam" id="PF00561">
    <property type="entry name" value="Abhydrolase_1"/>
    <property type="match status" value="1"/>
</dbReference>
<dbReference type="Proteomes" id="UP000655868">
    <property type="component" value="Unassembled WGS sequence"/>
</dbReference>
<dbReference type="InterPro" id="IPR029058">
    <property type="entry name" value="AB_hydrolase_fold"/>
</dbReference>
<dbReference type="EC" id="3.1.1.24" evidence="3"/>
<dbReference type="InterPro" id="IPR050266">
    <property type="entry name" value="AB_hydrolase_sf"/>
</dbReference>
<evidence type="ECO:0000313" key="4">
    <source>
        <dbReference type="Proteomes" id="UP000655868"/>
    </source>
</evidence>
<dbReference type="RefSeq" id="WP_199707858.1">
    <property type="nucleotide sequence ID" value="NZ_JAEMNV010000011.1"/>
</dbReference>
<dbReference type="GO" id="GO:0042952">
    <property type="term" value="P:beta-ketoadipate pathway"/>
    <property type="evidence" value="ECO:0007669"/>
    <property type="project" value="InterPro"/>
</dbReference>
<dbReference type="NCBIfam" id="TIGR02427">
    <property type="entry name" value="protocat_pcaD"/>
    <property type="match status" value="1"/>
</dbReference>
<dbReference type="PANTHER" id="PTHR43798">
    <property type="entry name" value="MONOACYLGLYCEROL LIPASE"/>
    <property type="match status" value="1"/>
</dbReference>